<evidence type="ECO:0008006" key="3">
    <source>
        <dbReference type="Google" id="ProtNLM"/>
    </source>
</evidence>
<protein>
    <recommendedName>
        <fullName evidence="3">Aminotransferase-like plant mobile domain-containing protein</fullName>
    </recommendedName>
</protein>
<reference evidence="1 2" key="1">
    <citation type="submission" date="2024-03" db="EMBL/GenBank/DDBJ databases">
        <title>A high-quality draft genome sequence of Diaporthe vaccinii, a causative agent of upright dieback and viscid rot disease in cranberry plants.</title>
        <authorList>
            <person name="Sarrasin M."/>
            <person name="Lang B.F."/>
            <person name="Burger G."/>
        </authorList>
    </citation>
    <scope>NUCLEOTIDE SEQUENCE [LARGE SCALE GENOMIC DNA]</scope>
    <source>
        <strain evidence="1 2">IS7</strain>
    </source>
</reference>
<name>A0ABR4DXC5_9PEZI</name>
<proteinExistence type="predicted"/>
<dbReference type="Proteomes" id="UP001600888">
    <property type="component" value="Unassembled WGS sequence"/>
</dbReference>
<gene>
    <name evidence="1" type="ORF">FJTKL_03133</name>
</gene>
<evidence type="ECO:0000313" key="1">
    <source>
        <dbReference type="EMBL" id="KAL2274559.1"/>
    </source>
</evidence>
<dbReference type="EMBL" id="JBAWTH010000154">
    <property type="protein sequence ID" value="KAL2274559.1"/>
    <property type="molecule type" value="Genomic_DNA"/>
</dbReference>
<evidence type="ECO:0000313" key="2">
    <source>
        <dbReference type="Proteomes" id="UP001600888"/>
    </source>
</evidence>
<organism evidence="1 2">
    <name type="scientific">Diaporthe vaccinii</name>
    <dbReference type="NCBI Taxonomy" id="105482"/>
    <lineage>
        <taxon>Eukaryota</taxon>
        <taxon>Fungi</taxon>
        <taxon>Dikarya</taxon>
        <taxon>Ascomycota</taxon>
        <taxon>Pezizomycotina</taxon>
        <taxon>Sordariomycetes</taxon>
        <taxon>Sordariomycetidae</taxon>
        <taxon>Diaporthales</taxon>
        <taxon>Diaporthaceae</taxon>
        <taxon>Diaporthe</taxon>
        <taxon>Diaporthe eres species complex</taxon>
    </lineage>
</organism>
<accession>A0ABR4DXC5</accession>
<keyword evidence="2" id="KW-1185">Reference proteome</keyword>
<comment type="caution">
    <text evidence="1">The sequence shown here is derived from an EMBL/GenBank/DDBJ whole genome shotgun (WGS) entry which is preliminary data.</text>
</comment>
<sequence>MEYRPLPQIGPKGRFRNWLWRKWYKCRRWWNHPMTPFEFGYSIAILSRSHEHPYFTYLKLLSPIPWRYGTKLPPEPREIMANTDAILAAEAQTHELRWVNVWKWHDTPMTSLFRLYKFFCTVFGPSIQYECEYFWYRTRSDFNPSLLEDPRRYGCINLEQYIVMASLCEELVASFNWRLESGLRRGLNNTVEREDPEVPVPYDPYVCPEWARLAPALEEELSLHKIPELSEPTEAYRRRNILAVGGNLYSV</sequence>